<proteinExistence type="predicted"/>
<reference evidence="1" key="1">
    <citation type="journal article" date="2015" name="Nature">
        <title>Complex archaea that bridge the gap between prokaryotes and eukaryotes.</title>
        <authorList>
            <person name="Spang A."/>
            <person name="Saw J.H."/>
            <person name="Jorgensen S.L."/>
            <person name="Zaremba-Niedzwiedzka K."/>
            <person name="Martijn J."/>
            <person name="Lind A.E."/>
            <person name="van Eijk R."/>
            <person name="Schleper C."/>
            <person name="Guy L."/>
            <person name="Ettema T.J."/>
        </authorList>
    </citation>
    <scope>NUCLEOTIDE SEQUENCE</scope>
</reference>
<accession>A0A0F8WDJ3</accession>
<dbReference type="AlphaFoldDB" id="A0A0F8WDJ3"/>
<evidence type="ECO:0000313" key="1">
    <source>
        <dbReference type="EMBL" id="KKK54882.1"/>
    </source>
</evidence>
<feature type="non-terminal residue" evidence="1">
    <location>
        <position position="100"/>
    </location>
</feature>
<sequence>MSSLRNIKRHVQAVRQNKGILLTDQMQLVAKSAAPTDANLADGRIYYNSTATKAYLRANSAWVDLTGGAVGGVTTWDAMYALDQNLNITATYGTMTYTVT</sequence>
<gene>
    <name evidence="1" type="ORF">LCGC14_3080210</name>
</gene>
<organism evidence="1">
    <name type="scientific">marine sediment metagenome</name>
    <dbReference type="NCBI Taxonomy" id="412755"/>
    <lineage>
        <taxon>unclassified sequences</taxon>
        <taxon>metagenomes</taxon>
        <taxon>ecological metagenomes</taxon>
    </lineage>
</organism>
<comment type="caution">
    <text evidence="1">The sequence shown here is derived from an EMBL/GenBank/DDBJ whole genome shotgun (WGS) entry which is preliminary data.</text>
</comment>
<protein>
    <submittedName>
        <fullName evidence="1">Uncharacterized protein</fullName>
    </submittedName>
</protein>
<name>A0A0F8WDJ3_9ZZZZ</name>
<dbReference type="EMBL" id="LAZR01065770">
    <property type="protein sequence ID" value="KKK54882.1"/>
    <property type="molecule type" value="Genomic_DNA"/>
</dbReference>